<dbReference type="EMBL" id="RSCE01000001">
    <property type="protein sequence ID" value="RSH87737.1"/>
    <property type="molecule type" value="Genomic_DNA"/>
</dbReference>
<accession>A0A427Y9W5</accession>
<organism evidence="3 4">
    <name type="scientific">Apiotrichum porosum</name>
    <dbReference type="NCBI Taxonomy" id="105984"/>
    <lineage>
        <taxon>Eukaryota</taxon>
        <taxon>Fungi</taxon>
        <taxon>Dikarya</taxon>
        <taxon>Basidiomycota</taxon>
        <taxon>Agaricomycotina</taxon>
        <taxon>Tremellomycetes</taxon>
        <taxon>Trichosporonales</taxon>
        <taxon>Trichosporonaceae</taxon>
        <taxon>Apiotrichum</taxon>
    </lineage>
</organism>
<proteinExistence type="predicted"/>
<reference evidence="3 4" key="1">
    <citation type="submission" date="2018-11" db="EMBL/GenBank/DDBJ databases">
        <title>Genome sequence of Apiotrichum porosum DSM 27194.</title>
        <authorList>
            <person name="Aliyu H."/>
            <person name="Gorte O."/>
            <person name="Ochsenreither K."/>
        </authorList>
    </citation>
    <scope>NUCLEOTIDE SEQUENCE [LARGE SCALE GENOMIC DNA]</scope>
    <source>
        <strain evidence="3 4">DSM 27194</strain>
    </source>
</reference>
<dbReference type="CDD" id="cd00161">
    <property type="entry name" value="beta-trefoil_Ricin-like"/>
    <property type="match status" value="1"/>
</dbReference>
<keyword evidence="1" id="KW-0732">Signal</keyword>
<dbReference type="AlphaFoldDB" id="A0A427Y9W5"/>
<dbReference type="OrthoDB" id="1887033at2759"/>
<sequence length="242" mass="25452">MLAHTAALALVALAPSALAKSHHASHTATASSASVSDAASTTMTTYTISPALAPGLCLAPSNSTNGATLVLADCSDNTTVFRHNTKNGKVRNMDSGLCVDVTDGVFSNGTLAQVWGCYSCNTHQAFDFIAQSNTTDTNGTVTADVLGNYTIQWASTDYCLDLINGTAQVGAEVQVWKCLDYNDNQKWTLDEVVEVDETEDDGALDTYNAALAAAQNAARVAASTSAVKRHIYRGAHHGRSHH</sequence>
<dbReference type="Gene3D" id="2.80.10.50">
    <property type="match status" value="2"/>
</dbReference>
<dbReference type="GeneID" id="39584796"/>
<dbReference type="STRING" id="105984.A0A427Y9W5"/>
<dbReference type="SUPFAM" id="SSF50370">
    <property type="entry name" value="Ricin B-like lectins"/>
    <property type="match status" value="1"/>
</dbReference>
<evidence type="ECO:0000313" key="3">
    <source>
        <dbReference type="EMBL" id="RSH87737.1"/>
    </source>
</evidence>
<feature type="domain" description="Ricin B lectin" evidence="2">
    <location>
        <begin position="42"/>
        <end position="190"/>
    </location>
</feature>
<feature type="chain" id="PRO_5019294381" description="Ricin B lectin domain-containing protein" evidence="1">
    <location>
        <begin position="20"/>
        <end position="242"/>
    </location>
</feature>
<name>A0A427Y9W5_9TREE</name>
<dbReference type="InterPro" id="IPR000772">
    <property type="entry name" value="Ricin_B_lectin"/>
</dbReference>
<dbReference type="Proteomes" id="UP000279236">
    <property type="component" value="Unassembled WGS sequence"/>
</dbReference>
<dbReference type="Pfam" id="PF00652">
    <property type="entry name" value="Ricin_B_lectin"/>
    <property type="match status" value="1"/>
</dbReference>
<evidence type="ECO:0000313" key="4">
    <source>
        <dbReference type="Proteomes" id="UP000279236"/>
    </source>
</evidence>
<feature type="signal peptide" evidence="1">
    <location>
        <begin position="1"/>
        <end position="19"/>
    </location>
</feature>
<gene>
    <name evidence="3" type="ORF">EHS24_000253</name>
</gene>
<keyword evidence="4" id="KW-1185">Reference proteome</keyword>
<dbReference type="PROSITE" id="PS50231">
    <property type="entry name" value="RICIN_B_LECTIN"/>
    <property type="match status" value="1"/>
</dbReference>
<protein>
    <recommendedName>
        <fullName evidence="2">Ricin B lectin domain-containing protein</fullName>
    </recommendedName>
</protein>
<evidence type="ECO:0000259" key="2">
    <source>
        <dbReference type="SMART" id="SM00458"/>
    </source>
</evidence>
<dbReference type="Pfam" id="PF14200">
    <property type="entry name" value="RicinB_lectin_2"/>
    <property type="match status" value="1"/>
</dbReference>
<dbReference type="SMART" id="SM00458">
    <property type="entry name" value="RICIN"/>
    <property type="match status" value="1"/>
</dbReference>
<dbReference type="InterPro" id="IPR035992">
    <property type="entry name" value="Ricin_B-like_lectins"/>
</dbReference>
<dbReference type="RefSeq" id="XP_028479945.1">
    <property type="nucleotide sequence ID" value="XM_028616088.1"/>
</dbReference>
<comment type="caution">
    <text evidence="3">The sequence shown here is derived from an EMBL/GenBank/DDBJ whole genome shotgun (WGS) entry which is preliminary data.</text>
</comment>
<evidence type="ECO:0000256" key="1">
    <source>
        <dbReference type="SAM" id="SignalP"/>
    </source>
</evidence>